<proteinExistence type="predicted"/>
<reference evidence="2" key="1">
    <citation type="submission" date="2022-03" db="EMBL/GenBank/DDBJ databases">
        <title>Identification of a novel bacterium isolated from mangrove sediments.</title>
        <authorList>
            <person name="Pan X."/>
        </authorList>
    </citation>
    <scope>NUCLEOTIDE SEQUENCE</scope>
    <source>
        <strain evidence="2">B1949</strain>
    </source>
</reference>
<evidence type="ECO:0000313" key="2">
    <source>
        <dbReference type="EMBL" id="MCJ2181709.1"/>
    </source>
</evidence>
<organism evidence="2 3">
    <name type="scientific">Novosphingobium organovorum</name>
    <dbReference type="NCBI Taxonomy" id="2930092"/>
    <lineage>
        <taxon>Bacteria</taxon>
        <taxon>Pseudomonadati</taxon>
        <taxon>Pseudomonadota</taxon>
        <taxon>Alphaproteobacteria</taxon>
        <taxon>Sphingomonadales</taxon>
        <taxon>Sphingomonadaceae</taxon>
        <taxon>Novosphingobium</taxon>
    </lineage>
</organism>
<evidence type="ECO:0000313" key="3">
    <source>
        <dbReference type="Proteomes" id="UP001162881"/>
    </source>
</evidence>
<name>A0ABT0BA87_9SPHN</name>
<sequence length="263" mass="28300">MPEFPPAREAPSLADGGPLYEPWSAQSAGRIRLSLRAQVRRISTGVLAGASTGYAQSLVLVAALERWLDESRCDLLHALHDNAGRDGVRSHAIAVAVLMMNLARTMELPEEEVRALGIAGLFHDIGKLLVPDAILDKPGLLDAHELARMRGHTEDGVTLLRRCGITAPLIVDVCAQHHERIDGSGYPLGLTGGAIRIEARMAALCDVYDALISNRTYKAPWSPARALGELRASPAYDQVLLETFAQSLCCVDRNVEQGIGALA</sequence>
<comment type="caution">
    <text evidence="2">The sequence shown here is derived from an EMBL/GenBank/DDBJ whole genome shotgun (WGS) entry which is preliminary data.</text>
</comment>
<dbReference type="SUPFAM" id="SSF109604">
    <property type="entry name" value="HD-domain/PDEase-like"/>
    <property type="match status" value="1"/>
</dbReference>
<dbReference type="EMBL" id="JALHLF010000006">
    <property type="protein sequence ID" value="MCJ2181709.1"/>
    <property type="molecule type" value="Genomic_DNA"/>
</dbReference>
<dbReference type="InterPro" id="IPR003607">
    <property type="entry name" value="HD/PDEase_dom"/>
</dbReference>
<dbReference type="Pfam" id="PF13487">
    <property type="entry name" value="HD_5"/>
    <property type="match status" value="1"/>
</dbReference>
<dbReference type="PANTHER" id="PTHR43155:SF2">
    <property type="entry name" value="CYCLIC DI-GMP PHOSPHODIESTERASE PA4108"/>
    <property type="match status" value="1"/>
</dbReference>
<dbReference type="InterPro" id="IPR037522">
    <property type="entry name" value="HD_GYP_dom"/>
</dbReference>
<dbReference type="PANTHER" id="PTHR43155">
    <property type="entry name" value="CYCLIC DI-GMP PHOSPHODIESTERASE PA4108-RELATED"/>
    <property type="match status" value="1"/>
</dbReference>
<keyword evidence="3" id="KW-1185">Reference proteome</keyword>
<accession>A0ABT0BA87</accession>
<dbReference type="SMART" id="SM00471">
    <property type="entry name" value="HDc"/>
    <property type="match status" value="1"/>
</dbReference>
<dbReference type="InterPro" id="IPR006675">
    <property type="entry name" value="HDIG_dom"/>
</dbReference>
<protein>
    <submittedName>
        <fullName evidence="2">HD domain-containing protein</fullName>
    </submittedName>
</protein>
<dbReference type="NCBIfam" id="TIGR00277">
    <property type="entry name" value="HDIG"/>
    <property type="match status" value="1"/>
</dbReference>
<gene>
    <name evidence="2" type="ORF">MTR62_03175</name>
</gene>
<evidence type="ECO:0000259" key="1">
    <source>
        <dbReference type="PROSITE" id="PS51832"/>
    </source>
</evidence>
<dbReference type="PROSITE" id="PS51832">
    <property type="entry name" value="HD_GYP"/>
    <property type="match status" value="1"/>
</dbReference>
<dbReference type="Proteomes" id="UP001162881">
    <property type="component" value="Unassembled WGS sequence"/>
</dbReference>
<dbReference type="CDD" id="cd00077">
    <property type="entry name" value="HDc"/>
    <property type="match status" value="1"/>
</dbReference>
<dbReference type="Gene3D" id="1.10.3210.10">
    <property type="entry name" value="Hypothetical protein af1432"/>
    <property type="match status" value="1"/>
</dbReference>
<feature type="domain" description="HD-GYP" evidence="1">
    <location>
        <begin position="68"/>
        <end position="260"/>
    </location>
</feature>
<dbReference type="RefSeq" id="WP_244016863.1">
    <property type="nucleotide sequence ID" value="NZ_JALHLF010000006.1"/>
</dbReference>